<name>A0A8H8REM9_9HELO</name>
<evidence type="ECO:0000256" key="1">
    <source>
        <dbReference type="SAM" id="SignalP"/>
    </source>
</evidence>
<protein>
    <submittedName>
        <fullName evidence="2">Uncharacterized protein</fullName>
    </submittedName>
</protein>
<reference evidence="2 3" key="1">
    <citation type="submission" date="2018-05" db="EMBL/GenBank/DDBJ databases">
        <title>Genome sequencing and assembly of the regulated plant pathogen Lachnellula willkommii and related sister species for the development of diagnostic species identification markers.</title>
        <authorList>
            <person name="Giroux E."/>
            <person name="Bilodeau G."/>
        </authorList>
    </citation>
    <scope>NUCLEOTIDE SEQUENCE [LARGE SCALE GENOMIC DNA]</scope>
    <source>
        <strain evidence="2 3">CBS 160.35</strain>
    </source>
</reference>
<evidence type="ECO:0000313" key="2">
    <source>
        <dbReference type="EMBL" id="TVY33101.1"/>
    </source>
</evidence>
<comment type="caution">
    <text evidence="2">The sequence shown here is derived from an EMBL/GenBank/DDBJ whole genome shotgun (WGS) entry which is preliminary data.</text>
</comment>
<feature type="signal peptide" evidence="1">
    <location>
        <begin position="1"/>
        <end position="26"/>
    </location>
</feature>
<keyword evidence="1" id="KW-0732">Signal</keyword>
<feature type="chain" id="PRO_5034441935" evidence="1">
    <location>
        <begin position="27"/>
        <end position="375"/>
    </location>
</feature>
<organism evidence="2 3">
    <name type="scientific">Lachnellula occidentalis</name>
    <dbReference type="NCBI Taxonomy" id="215460"/>
    <lineage>
        <taxon>Eukaryota</taxon>
        <taxon>Fungi</taxon>
        <taxon>Dikarya</taxon>
        <taxon>Ascomycota</taxon>
        <taxon>Pezizomycotina</taxon>
        <taxon>Leotiomycetes</taxon>
        <taxon>Helotiales</taxon>
        <taxon>Lachnaceae</taxon>
        <taxon>Lachnellula</taxon>
    </lineage>
</organism>
<sequence>MGPDSKYILSVRLLLVSLISCTLSHAQLSPCKGCVPEHLLRSETYGIEISSDYLTVAVQHVNGTLEPVTLTYPSLQYQILMNRLLNESNISPYGYGGELPTHNASRSRTPTTDAEIETLTQEITKIVSKVISQGRNFQHYSIAIPSFFTPTDEKHLLTALQRSHLAIPCSSVPIDYEIYYALDTTICPRHFEFNCRPIDCYSKTLIFVEYSDSTLSGYLYQVWGGGYLNRIAYFVDPALGNNTNQAGFEAVAQRVKALIEDNEGRLEVGPINWNFVQVVLFGQLASDSSFRQAVRDALYSFTKTPILPPTVQKDIVRDAVFMGAFGAARGAKRSIDSPSPEYCNDEDSICTRIREKVFRDSLVAEPKHSEHSDEL</sequence>
<dbReference type="AlphaFoldDB" id="A0A8H8REM9"/>
<dbReference type="OrthoDB" id="3525097at2759"/>
<evidence type="ECO:0000313" key="3">
    <source>
        <dbReference type="Proteomes" id="UP000443090"/>
    </source>
</evidence>
<dbReference type="Proteomes" id="UP000443090">
    <property type="component" value="Unassembled WGS sequence"/>
</dbReference>
<proteinExistence type="predicted"/>
<keyword evidence="3" id="KW-1185">Reference proteome</keyword>
<gene>
    <name evidence="2" type="ORF">LOCC1_G008100</name>
</gene>
<dbReference type="EMBL" id="QGMI01001477">
    <property type="protein sequence ID" value="TVY33101.1"/>
    <property type="molecule type" value="Genomic_DNA"/>
</dbReference>
<accession>A0A8H8REM9</accession>